<gene>
    <name evidence="1" type="ORF">MLD38_003317</name>
</gene>
<name>A0ACB9S275_9MYRT</name>
<evidence type="ECO:0000313" key="2">
    <source>
        <dbReference type="Proteomes" id="UP001057402"/>
    </source>
</evidence>
<keyword evidence="2" id="KW-1185">Reference proteome</keyword>
<comment type="caution">
    <text evidence="1">The sequence shown here is derived from an EMBL/GenBank/DDBJ whole genome shotgun (WGS) entry which is preliminary data.</text>
</comment>
<organism evidence="1 2">
    <name type="scientific">Melastoma candidum</name>
    <dbReference type="NCBI Taxonomy" id="119954"/>
    <lineage>
        <taxon>Eukaryota</taxon>
        <taxon>Viridiplantae</taxon>
        <taxon>Streptophyta</taxon>
        <taxon>Embryophyta</taxon>
        <taxon>Tracheophyta</taxon>
        <taxon>Spermatophyta</taxon>
        <taxon>Magnoliopsida</taxon>
        <taxon>eudicotyledons</taxon>
        <taxon>Gunneridae</taxon>
        <taxon>Pentapetalae</taxon>
        <taxon>rosids</taxon>
        <taxon>malvids</taxon>
        <taxon>Myrtales</taxon>
        <taxon>Melastomataceae</taxon>
        <taxon>Melastomatoideae</taxon>
        <taxon>Melastomateae</taxon>
        <taxon>Melastoma</taxon>
    </lineage>
</organism>
<reference evidence="2" key="1">
    <citation type="journal article" date="2023" name="Front. Plant Sci.">
        <title>Chromosomal-level genome assembly of Melastoma candidum provides insights into trichome evolution.</title>
        <authorList>
            <person name="Zhong Y."/>
            <person name="Wu W."/>
            <person name="Sun C."/>
            <person name="Zou P."/>
            <person name="Liu Y."/>
            <person name="Dai S."/>
            <person name="Zhou R."/>
        </authorList>
    </citation>
    <scope>NUCLEOTIDE SEQUENCE [LARGE SCALE GENOMIC DNA]</scope>
</reference>
<sequence>MSKISPQLCLIVLVICSVVAHAARVNPGFSAIESQSHEAADQAQAGSGMPLNGEACRGINEEDCLIRRTLAAHVDYIYTQDHSKISDIRRPSGTVNSKFPISMVKDRRESKEKRLTKCVKAPFRFLAGIKNFYVHIMIRFSGQVRAGNSIPPRHLDGLPRTYSLTRQRSSAGLSLDEDLRELVKAASTRRLASIIQLEEDRVLQRKKSDGNKLAFPEPRFMPRSSTITCLETIDEEELCELGEGDVNAEENVRLISRRRQEMCP</sequence>
<dbReference type="EMBL" id="CM042881">
    <property type="protein sequence ID" value="KAI4385270.1"/>
    <property type="molecule type" value="Genomic_DNA"/>
</dbReference>
<accession>A0ACB9S275</accession>
<dbReference type="Proteomes" id="UP001057402">
    <property type="component" value="Chromosome 2"/>
</dbReference>
<proteinExistence type="predicted"/>
<protein>
    <submittedName>
        <fullName evidence="1">Uncharacterized protein</fullName>
    </submittedName>
</protein>
<evidence type="ECO:0000313" key="1">
    <source>
        <dbReference type="EMBL" id="KAI4385270.1"/>
    </source>
</evidence>